<proteinExistence type="predicted"/>
<protein>
    <submittedName>
        <fullName evidence="2">Phage virion morphogenesis protein</fullName>
    </submittedName>
</protein>
<evidence type="ECO:0000313" key="2">
    <source>
        <dbReference type="EMBL" id="TPG14359.1"/>
    </source>
</evidence>
<dbReference type="NCBIfam" id="TIGR01635">
    <property type="entry name" value="tail_comp_S"/>
    <property type="match status" value="1"/>
</dbReference>
<dbReference type="InterPro" id="IPR006522">
    <property type="entry name" value="Phage_virion_morphogenesis"/>
</dbReference>
<dbReference type="EMBL" id="RCZK01000002">
    <property type="protein sequence ID" value="TPG14359.1"/>
    <property type="molecule type" value="Genomic_DNA"/>
</dbReference>
<gene>
    <name evidence="2" type="ORF">EAH84_03360</name>
</gene>
<dbReference type="Pfam" id="PF05069">
    <property type="entry name" value="Phage_tail_S"/>
    <property type="match status" value="2"/>
</dbReference>
<feature type="compositionally biased region" description="Polar residues" evidence="1">
    <location>
        <begin position="37"/>
        <end position="51"/>
    </location>
</feature>
<accession>A0A502CQG4</accession>
<keyword evidence="3" id="KW-1185">Reference proteome</keyword>
<feature type="region of interest" description="Disordered" evidence="1">
    <location>
        <begin position="37"/>
        <end position="67"/>
    </location>
</feature>
<dbReference type="Proteomes" id="UP000318413">
    <property type="component" value="Unassembled WGS sequence"/>
</dbReference>
<evidence type="ECO:0000256" key="1">
    <source>
        <dbReference type="SAM" id="MobiDB-lite"/>
    </source>
</evidence>
<name>A0A502CQG4_9SPHN</name>
<dbReference type="RefSeq" id="WP_140867685.1">
    <property type="nucleotide sequence ID" value="NZ_RCZK01000002.1"/>
</dbReference>
<evidence type="ECO:0000313" key="3">
    <source>
        <dbReference type="Proteomes" id="UP000318413"/>
    </source>
</evidence>
<sequence length="225" mass="25210">MAGDLEQIEELAGNLLRSIAPAERRRLLRTIARDIQKSQSTRIGQQKSPEGNSYAPRRDADGGRQQKPGGYAVKFLYPKGAAEPRAVFMKSWIRQGPLMTGYDIDAGGIRSFFWDQVAKWLPVDAADRNKAGGKLRRRGTIRARAMFRKLRNPRNLRSQAGDREAWIGFTGRAAEIATVHQDGGTDRPAKNAKPVRYAQRGLLGLTLAERSRMLDTLYMYLDHAS</sequence>
<organism evidence="2 3">
    <name type="scientific">Sphingomonas oligophenolica</name>
    <dbReference type="NCBI Taxonomy" id="301154"/>
    <lineage>
        <taxon>Bacteria</taxon>
        <taxon>Pseudomonadati</taxon>
        <taxon>Pseudomonadota</taxon>
        <taxon>Alphaproteobacteria</taxon>
        <taxon>Sphingomonadales</taxon>
        <taxon>Sphingomonadaceae</taxon>
        <taxon>Sphingomonas</taxon>
    </lineage>
</organism>
<dbReference type="OrthoDB" id="6402405at2"/>
<reference evidence="2 3" key="1">
    <citation type="journal article" date="2019" name="Environ. Microbiol.">
        <title>Species interactions and distinct microbial communities in high Arctic permafrost affected cryosols are associated with the CH4 and CO2 gas fluxes.</title>
        <authorList>
            <person name="Altshuler I."/>
            <person name="Hamel J."/>
            <person name="Turney S."/>
            <person name="Magnuson E."/>
            <person name="Levesque R."/>
            <person name="Greer C."/>
            <person name="Whyte L.G."/>
        </authorList>
    </citation>
    <scope>NUCLEOTIDE SEQUENCE [LARGE SCALE GENOMIC DNA]</scope>
    <source>
        <strain evidence="2 3">S5.1</strain>
    </source>
</reference>
<comment type="caution">
    <text evidence="2">The sequence shown here is derived from an EMBL/GenBank/DDBJ whole genome shotgun (WGS) entry which is preliminary data.</text>
</comment>
<dbReference type="AlphaFoldDB" id="A0A502CQG4"/>